<dbReference type="Pfam" id="PF25019">
    <property type="entry name" value="LRR_R13L1-DRL21"/>
    <property type="match status" value="1"/>
</dbReference>
<gene>
    <name evidence="4" type="ORF">U9M48_037279</name>
</gene>
<evidence type="ECO:0000256" key="1">
    <source>
        <dbReference type="ARBA" id="ARBA00022737"/>
    </source>
</evidence>
<dbReference type="Proteomes" id="UP001341281">
    <property type="component" value="Chromosome 08"/>
</dbReference>
<evidence type="ECO:0000313" key="5">
    <source>
        <dbReference type="Proteomes" id="UP001341281"/>
    </source>
</evidence>
<sequence length="1197" mass="133881">MVFACEENLHKDNKLARLRALHIKGCPTLKFKWYNSSFGKRLQVLDISGHHIEKLPSSIGNLLRLRYLNASGIQCKELPKAIGTLSKLQYLNLHGSSISGLPDSVTKLDQLMHLNISDCKNLQALPSSFCQLKCLCFLSLKNCYQLCSLPDDLAGLQNLENLNLSGCSCLCKLPESLGVLKKLKQLDLSGCLKLTKLPDSFVTLTGLQYLNISSCSELNIPVDGLNKLVGLKYVDMSSCPKLVGLPEEFCSLEHLHTLNLSDCSQLGNLPERLGQMKSIRFILLDGCAELVRKPILQHRLGAGLQSLPAYVIEAQVGSFRSNITQLEQEKFSELELYRLENVRAVEEAEALKMRDRSGLRSLGLMWTSKSSNVGRFVEDEALLQALEPPKDLQKFRVQGYMGKRFPKWNVEIGSFRQLEELGLMDFPMCNSLPQLGQLANLKRLHLCRMPKITRLGRELGDDTGVLKNLQIFTLEYMKNLEEWCTTMLMASASSQHQHKPEGLFMFPSLQELNIYDCPRLTMIPCPPRSIDWEVRASSRASQQLLEKDEAMQSLAEYMGVRCPFGYTTELHVNGSSSSSPYLSCNGSSSSSPHLRSDGWKFNASLITLRDLRTSDCCGLIDTLQAKGNNMQCLINLEISGIEDDTKSLLEQVDTVAYYTRSSLAKSWPDWFLQQPIVNSGASPHFLVSGFASCALDGWIDKVTSFLGNLIRINMEDLPMCDRLPPLGQLPGLQELRLKGMPRITRIDDRDLCGGSSDRSSTSVFFPRLTKFVLNDMPNLEEWVITVSGSTSSAHCGRDREVFMFPKLVKLTIWNCPELKLKPGLPRAEEWDINNSDRVIASSYDINSGGGELATVLQVLSCKVAPSNWKLLRHLPRIQNLAIVSCHGMEALPESIKSLFSLQSLTVSKCDVLKHLPEWLGDLTSLHSLMVVSCPLEFLPGGMRRLCFLRSLTLSCCDRLAALPGWMGDLKSLVKITIEGCKSLKSLPQLCSLQDLLIGCNDELHGWSESGVNKAMFAGIKRQGFWLESHGQSTSYILPARSLHIVWGDDDRYWRMHSHPHSRFAASMELLEVWWLEIKGSVPQGALPRNTSYDVYLVYKLADEHDGLRWGESCVLVDGVPTFGAIVSFVDQDAVRVDRVAYPVTHSEGWMELRLGEFSLRDDSSTVQVHLSEKTNTYAKKGLIIEGMEIRAKGIPIT</sequence>
<keyword evidence="5" id="KW-1185">Reference proteome</keyword>
<feature type="domain" description="R13L1/DRL21-like LRR repeat region" evidence="3">
    <location>
        <begin position="332"/>
        <end position="449"/>
    </location>
</feature>
<dbReference type="InterPro" id="IPR025886">
    <property type="entry name" value="PP2-like"/>
</dbReference>
<evidence type="ECO:0000313" key="4">
    <source>
        <dbReference type="EMBL" id="WVZ91057.1"/>
    </source>
</evidence>
<dbReference type="SUPFAM" id="SSF52058">
    <property type="entry name" value="L domain-like"/>
    <property type="match status" value="3"/>
</dbReference>
<reference evidence="4 5" key="1">
    <citation type="submission" date="2024-02" db="EMBL/GenBank/DDBJ databases">
        <title>High-quality chromosome-scale genome assembly of Pensacola bahiagrass (Paspalum notatum Flugge var. saurae).</title>
        <authorList>
            <person name="Vega J.M."/>
            <person name="Podio M."/>
            <person name="Orjuela J."/>
            <person name="Siena L.A."/>
            <person name="Pessino S.C."/>
            <person name="Combes M.C."/>
            <person name="Mariac C."/>
            <person name="Albertini E."/>
            <person name="Pupilli F."/>
            <person name="Ortiz J.P.A."/>
            <person name="Leblanc O."/>
        </authorList>
    </citation>
    <scope>NUCLEOTIDE SEQUENCE [LARGE SCALE GENOMIC DNA]</scope>
    <source>
        <strain evidence="4">R1</strain>
        <tissue evidence="4">Leaf</tissue>
    </source>
</reference>
<evidence type="ECO:0000259" key="3">
    <source>
        <dbReference type="Pfam" id="PF25019"/>
    </source>
</evidence>
<proteinExistence type="predicted"/>
<name>A0AAQ3UIZ2_PASNO</name>
<dbReference type="Pfam" id="PF23598">
    <property type="entry name" value="LRR_14"/>
    <property type="match status" value="1"/>
</dbReference>
<dbReference type="InterPro" id="IPR032675">
    <property type="entry name" value="LRR_dom_sf"/>
</dbReference>
<organism evidence="4 5">
    <name type="scientific">Paspalum notatum var. saurae</name>
    <dbReference type="NCBI Taxonomy" id="547442"/>
    <lineage>
        <taxon>Eukaryota</taxon>
        <taxon>Viridiplantae</taxon>
        <taxon>Streptophyta</taxon>
        <taxon>Embryophyta</taxon>
        <taxon>Tracheophyta</taxon>
        <taxon>Spermatophyta</taxon>
        <taxon>Magnoliopsida</taxon>
        <taxon>Liliopsida</taxon>
        <taxon>Poales</taxon>
        <taxon>Poaceae</taxon>
        <taxon>PACMAD clade</taxon>
        <taxon>Panicoideae</taxon>
        <taxon>Andropogonodae</taxon>
        <taxon>Paspaleae</taxon>
        <taxon>Paspalinae</taxon>
        <taxon>Paspalum</taxon>
    </lineage>
</organism>
<dbReference type="InterPro" id="IPR055414">
    <property type="entry name" value="LRR_R13L4/SHOC2-like"/>
</dbReference>
<dbReference type="InterPro" id="IPR056789">
    <property type="entry name" value="LRR_R13L1-DRL21"/>
</dbReference>
<dbReference type="EMBL" id="CP144752">
    <property type="protein sequence ID" value="WVZ91057.1"/>
    <property type="molecule type" value="Genomic_DNA"/>
</dbReference>
<dbReference type="PANTHER" id="PTHR47186:SF3">
    <property type="entry name" value="OS09G0267800 PROTEIN"/>
    <property type="match status" value="1"/>
</dbReference>
<evidence type="ECO:0000259" key="2">
    <source>
        <dbReference type="Pfam" id="PF23598"/>
    </source>
</evidence>
<accession>A0AAQ3UIZ2</accession>
<feature type="domain" description="Disease resistance R13L4/SHOC-2-like LRR" evidence="2">
    <location>
        <begin position="34"/>
        <end position="164"/>
    </location>
</feature>
<dbReference type="AlphaFoldDB" id="A0AAQ3UIZ2"/>
<dbReference type="Pfam" id="PF14299">
    <property type="entry name" value="PP2"/>
    <property type="match status" value="1"/>
</dbReference>
<dbReference type="Gene3D" id="3.80.10.10">
    <property type="entry name" value="Ribonuclease Inhibitor"/>
    <property type="match status" value="5"/>
</dbReference>
<protein>
    <submittedName>
        <fullName evidence="4">Uncharacterized protein</fullName>
    </submittedName>
</protein>
<dbReference type="PANTHER" id="PTHR47186">
    <property type="entry name" value="LEUCINE-RICH REPEAT-CONTAINING PROTEIN 57"/>
    <property type="match status" value="1"/>
</dbReference>
<keyword evidence="1" id="KW-0677">Repeat</keyword>